<organism evidence="2 3">
    <name type="scientific">Acidihalobacter ferrooxydans</name>
    <dbReference type="NCBI Taxonomy" id="1765967"/>
    <lineage>
        <taxon>Bacteria</taxon>
        <taxon>Pseudomonadati</taxon>
        <taxon>Pseudomonadota</taxon>
        <taxon>Gammaproteobacteria</taxon>
        <taxon>Chromatiales</taxon>
        <taxon>Ectothiorhodospiraceae</taxon>
        <taxon>Acidihalobacter</taxon>
    </lineage>
</organism>
<dbReference type="OrthoDB" id="9783171at2"/>
<dbReference type="Pfam" id="PF13640">
    <property type="entry name" value="2OG-FeII_Oxy_3"/>
    <property type="match status" value="1"/>
</dbReference>
<sequence>MKDIKPNLNAVIGDCKLSFPFDHIVVDNFFSDSHALQLEKEFPAFESDFWFVYNNKIENKKALNDWNRFPSWTYQTFAYLCSDDFVSFLSDAFGVKLYADPGLHGGGWHIHGPGGNLNPHLDYHLHPKLRLVRKLNLIIYLSKDIEPSIHGGHLGLWEHDEQAGQPRRLVKEIEPSFNRAVLFDTTQNSWHGMSRMLSAEDGIYRKSLAVYYMTDPGEDCFQKRQRALFAPRSDQYSDQDVLEQIRKRVDLEASQEVYIVRKGTAHTDE</sequence>
<evidence type="ECO:0000313" key="2">
    <source>
        <dbReference type="EMBL" id="APZ42829.1"/>
    </source>
</evidence>
<dbReference type="EMBL" id="CP019434">
    <property type="protein sequence ID" value="APZ42829.1"/>
    <property type="molecule type" value="Genomic_DNA"/>
</dbReference>
<feature type="domain" description="Prolyl 4-hydroxylase alpha subunit Fe(2+) 2OG dioxygenase" evidence="1">
    <location>
        <begin position="109"/>
        <end position="212"/>
    </location>
</feature>
<accession>A0A1P8UG71</accession>
<dbReference type="KEGG" id="afy:BW247_06755"/>
<dbReference type="Proteomes" id="UP000243807">
    <property type="component" value="Chromosome"/>
</dbReference>
<dbReference type="RefSeq" id="WP_076836478.1">
    <property type="nucleotide sequence ID" value="NZ_CP019434.1"/>
</dbReference>
<name>A0A1P8UG71_9GAMM</name>
<proteinExistence type="predicted"/>
<reference evidence="2 3" key="1">
    <citation type="submission" date="2017-01" db="EMBL/GenBank/DDBJ databases">
        <title>Draft sequence of Acidihalobacter ferrooxidans strain DSM 14175 (strain V8).</title>
        <authorList>
            <person name="Khaleque H.N."/>
            <person name="Ramsay J.P."/>
            <person name="Murphy R.J.T."/>
            <person name="Kaksonen A.H."/>
            <person name="Boxall N.J."/>
            <person name="Watkin E.L.J."/>
        </authorList>
    </citation>
    <scope>NUCLEOTIDE SEQUENCE [LARGE SCALE GENOMIC DNA]</scope>
    <source>
        <strain evidence="2 3">V8</strain>
    </source>
</reference>
<dbReference type="Gene3D" id="2.60.120.620">
    <property type="entry name" value="q2cbj1_9rhob like domain"/>
    <property type="match status" value="1"/>
</dbReference>
<protein>
    <submittedName>
        <fullName evidence="2">Proline hydroxylase</fullName>
    </submittedName>
</protein>
<evidence type="ECO:0000259" key="1">
    <source>
        <dbReference type="Pfam" id="PF13640"/>
    </source>
</evidence>
<dbReference type="InterPro" id="IPR044862">
    <property type="entry name" value="Pro_4_hyd_alph_FE2OG_OXY"/>
</dbReference>
<gene>
    <name evidence="2" type="ORF">BW247_06755</name>
</gene>
<evidence type="ECO:0000313" key="3">
    <source>
        <dbReference type="Proteomes" id="UP000243807"/>
    </source>
</evidence>
<dbReference type="AlphaFoldDB" id="A0A1P8UG71"/>
<dbReference type="STRING" id="1765967.BW247_06755"/>
<keyword evidence="3" id="KW-1185">Reference proteome</keyword>